<dbReference type="Pfam" id="PF00237">
    <property type="entry name" value="Ribosomal_L22"/>
    <property type="match status" value="1"/>
</dbReference>
<organism evidence="7 8">
    <name type="scientific">Crassostrea virginica</name>
    <name type="common">Eastern oyster</name>
    <dbReference type="NCBI Taxonomy" id="6565"/>
    <lineage>
        <taxon>Eukaryota</taxon>
        <taxon>Metazoa</taxon>
        <taxon>Spiralia</taxon>
        <taxon>Lophotrochozoa</taxon>
        <taxon>Mollusca</taxon>
        <taxon>Bivalvia</taxon>
        <taxon>Autobranchia</taxon>
        <taxon>Pteriomorphia</taxon>
        <taxon>Ostreida</taxon>
        <taxon>Ostreoidea</taxon>
        <taxon>Ostreidae</taxon>
        <taxon>Crassostrea</taxon>
    </lineage>
</organism>
<dbReference type="InterPro" id="IPR036394">
    <property type="entry name" value="Ribosomal_uL22_sf"/>
</dbReference>
<evidence type="ECO:0000256" key="4">
    <source>
        <dbReference type="ARBA" id="ARBA00035286"/>
    </source>
</evidence>
<keyword evidence="7" id="KW-1185">Reference proteome</keyword>
<dbReference type="KEGG" id="cvn:111126406"/>
<keyword evidence="3 6" id="KW-0687">Ribonucleoprotein</keyword>
<dbReference type="AlphaFoldDB" id="A0A8B8DIC6"/>
<accession>A0A8B8DIC6</accession>
<dbReference type="GeneID" id="111126406"/>
<sequence>MQCLRTLRCVANIPSILHRTSSPWPALCESIHSSSILKASYNPEINEEYASFYQSTEKSTFPEYNKIVYPPQTKIEPPRPIEYFHETRDLRYSPKKMWKFTTMIRGLSVDDAIKKVSFLPQKGAKILKECLLEGQKTAVKSYGIEYPSNMWIEHAYCNRGRILYAMRLAYKFPAKVTTRYCHVCIVFREGSPPKEYYPTVEMTGFEKMEDYIKRQRQRRILFSL</sequence>
<gene>
    <name evidence="8" type="primary">LOC111126406</name>
</gene>
<dbReference type="InterPro" id="IPR047867">
    <property type="entry name" value="Ribosomal_uL22_bac/org-type"/>
</dbReference>
<dbReference type="RefSeq" id="XP_022326726.1">
    <property type="nucleotide sequence ID" value="XM_022471018.1"/>
</dbReference>
<comment type="similarity">
    <text evidence="1 6">Belongs to the universal ribosomal protein uL22 family.</text>
</comment>
<dbReference type="PANTHER" id="PTHR13501:SF8">
    <property type="entry name" value="LARGE RIBOSOMAL SUBUNIT PROTEIN UL22M"/>
    <property type="match status" value="1"/>
</dbReference>
<dbReference type="Gene3D" id="3.90.470.10">
    <property type="entry name" value="Ribosomal protein L22/L17"/>
    <property type="match status" value="1"/>
</dbReference>
<proteinExistence type="inferred from homology"/>
<protein>
    <recommendedName>
        <fullName evidence="4">Large ribosomal subunit protein uL22m</fullName>
    </recommendedName>
    <alternativeName>
        <fullName evidence="5">39S ribosomal protein L22, mitochondrial</fullName>
    </alternativeName>
</protein>
<evidence type="ECO:0000313" key="8">
    <source>
        <dbReference type="RefSeq" id="XP_022326726.1"/>
    </source>
</evidence>
<evidence type="ECO:0000256" key="5">
    <source>
        <dbReference type="ARBA" id="ARBA00035506"/>
    </source>
</evidence>
<reference evidence="8" key="1">
    <citation type="submission" date="2025-08" db="UniProtKB">
        <authorList>
            <consortium name="RefSeq"/>
        </authorList>
    </citation>
    <scope>IDENTIFICATION</scope>
    <source>
        <tissue evidence="8">Whole sample</tissue>
    </source>
</reference>
<evidence type="ECO:0000256" key="2">
    <source>
        <dbReference type="ARBA" id="ARBA00022980"/>
    </source>
</evidence>
<evidence type="ECO:0000256" key="1">
    <source>
        <dbReference type="ARBA" id="ARBA00009451"/>
    </source>
</evidence>
<dbReference type="OrthoDB" id="416470at2759"/>
<evidence type="ECO:0000313" key="7">
    <source>
        <dbReference type="Proteomes" id="UP000694844"/>
    </source>
</evidence>
<dbReference type="PANTHER" id="PTHR13501">
    <property type="entry name" value="CHLOROPLAST 50S RIBOSOMAL PROTEIN L22-RELATED"/>
    <property type="match status" value="1"/>
</dbReference>
<keyword evidence="2 6" id="KW-0689">Ribosomal protein</keyword>
<name>A0A8B8DIC6_CRAVI</name>
<dbReference type="SUPFAM" id="SSF54843">
    <property type="entry name" value="Ribosomal protein L22"/>
    <property type="match status" value="1"/>
</dbReference>
<dbReference type="InterPro" id="IPR001063">
    <property type="entry name" value="Ribosomal_uL22"/>
</dbReference>
<evidence type="ECO:0000256" key="6">
    <source>
        <dbReference type="RuleBase" id="RU004005"/>
    </source>
</evidence>
<dbReference type="Proteomes" id="UP000694844">
    <property type="component" value="Chromosome 3"/>
</dbReference>
<dbReference type="GO" id="GO:0003735">
    <property type="term" value="F:structural constituent of ribosome"/>
    <property type="evidence" value="ECO:0007669"/>
    <property type="project" value="InterPro"/>
</dbReference>
<dbReference type="CDD" id="cd00336">
    <property type="entry name" value="Ribosomal_L22"/>
    <property type="match status" value="1"/>
</dbReference>
<evidence type="ECO:0000256" key="3">
    <source>
        <dbReference type="ARBA" id="ARBA00023274"/>
    </source>
</evidence>
<dbReference type="GO" id="GO:0005762">
    <property type="term" value="C:mitochondrial large ribosomal subunit"/>
    <property type="evidence" value="ECO:0007669"/>
    <property type="project" value="TreeGrafter"/>
</dbReference>
<dbReference type="GO" id="GO:0006412">
    <property type="term" value="P:translation"/>
    <property type="evidence" value="ECO:0007669"/>
    <property type="project" value="InterPro"/>
</dbReference>